<feature type="compositionally biased region" description="Polar residues" evidence="2">
    <location>
        <begin position="1"/>
        <end position="15"/>
    </location>
</feature>
<accession>A0AAU8DHY2</accession>
<keyword evidence="1" id="KW-0560">Oxidoreductase</keyword>
<feature type="domain" description="Acyl-CoA dehydrogenase C-terminal" evidence="3">
    <location>
        <begin position="278"/>
        <end position="416"/>
    </location>
</feature>
<dbReference type="GO" id="GO:0016627">
    <property type="term" value="F:oxidoreductase activity, acting on the CH-CH group of donors"/>
    <property type="evidence" value="ECO:0007669"/>
    <property type="project" value="InterPro"/>
</dbReference>
<feature type="region of interest" description="Disordered" evidence="2">
    <location>
        <begin position="1"/>
        <end position="23"/>
    </location>
</feature>
<gene>
    <name evidence="4" type="ORF">ABLG96_10960</name>
</gene>
<dbReference type="Gene3D" id="1.20.140.10">
    <property type="entry name" value="Butyryl-CoA Dehydrogenase, subunit A, domain 3"/>
    <property type="match status" value="1"/>
</dbReference>
<dbReference type="SUPFAM" id="SSF47203">
    <property type="entry name" value="Acyl-CoA dehydrogenase C-terminal domain-like"/>
    <property type="match status" value="1"/>
</dbReference>
<dbReference type="InterPro" id="IPR046373">
    <property type="entry name" value="Acyl-CoA_Oxase/DH_mid-dom_sf"/>
</dbReference>
<protein>
    <submittedName>
        <fullName evidence="4">Acyl-CoA dehydrogenase family protein</fullName>
    </submittedName>
</protein>
<dbReference type="InterPro" id="IPR036250">
    <property type="entry name" value="AcylCo_DH-like_C"/>
</dbReference>
<dbReference type="AlphaFoldDB" id="A0AAU8DHY2"/>
<dbReference type="SUPFAM" id="SSF56645">
    <property type="entry name" value="Acyl-CoA dehydrogenase NM domain-like"/>
    <property type="match status" value="1"/>
</dbReference>
<proteinExistence type="predicted"/>
<dbReference type="Gene3D" id="1.10.540.10">
    <property type="entry name" value="Acyl-CoA dehydrogenase/oxidase, N-terminal domain"/>
    <property type="match status" value="1"/>
</dbReference>
<organism evidence="4">
    <name type="scientific">Nakamurella sp. A5-74</name>
    <dbReference type="NCBI Taxonomy" id="3158264"/>
    <lineage>
        <taxon>Bacteria</taxon>
        <taxon>Bacillati</taxon>
        <taxon>Actinomycetota</taxon>
        <taxon>Actinomycetes</taxon>
        <taxon>Nakamurellales</taxon>
        <taxon>Nakamurellaceae</taxon>
        <taxon>Nakamurella</taxon>
    </lineage>
</organism>
<dbReference type="GO" id="GO:0050660">
    <property type="term" value="F:flavin adenine dinucleotide binding"/>
    <property type="evidence" value="ECO:0007669"/>
    <property type="project" value="InterPro"/>
</dbReference>
<dbReference type="InterPro" id="IPR037069">
    <property type="entry name" value="AcylCoA_DH/ox_N_sf"/>
</dbReference>
<evidence type="ECO:0000256" key="2">
    <source>
        <dbReference type="SAM" id="MobiDB-lite"/>
    </source>
</evidence>
<dbReference type="EMBL" id="CP159218">
    <property type="protein sequence ID" value="XCG61814.1"/>
    <property type="molecule type" value="Genomic_DNA"/>
</dbReference>
<evidence type="ECO:0000259" key="3">
    <source>
        <dbReference type="Pfam" id="PF08028"/>
    </source>
</evidence>
<dbReference type="Pfam" id="PF08028">
    <property type="entry name" value="Acyl-CoA_dh_2"/>
    <property type="match status" value="1"/>
</dbReference>
<dbReference type="InterPro" id="IPR009100">
    <property type="entry name" value="AcylCoA_DH/oxidase_NM_dom_sf"/>
</dbReference>
<reference evidence="4" key="1">
    <citation type="submission" date="2024-05" db="EMBL/GenBank/DDBJ databases">
        <authorList>
            <person name="Cai S.Y."/>
            <person name="Jin L.M."/>
            <person name="Li H.R."/>
        </authorList>
    </citation>
    <scope>NUCLEOTIDE SEQUENCE</scope>
    <source>
        <strain evidence="4">A5-74</strain>
    </source>
</reference>
<evidence type="ECO:0000256" key="1">
    <source>
        <dbReference type="ARBA" id="ARBA00023002"/>
    </source>
</evidence>
<name>A0AAU8DHY2_9ACTN</name>
<sequence>MSTTAAATTPRQGASRSPIEPAHQEMNTMVATYVEHDTDRTVQVILEKVRALGPTLRQRAPEAEQAGRHSDETIADLDATGVFDIGSPAEYAGTELTVRQQLDVVTEVAKWDGSAGWTVWVGASTNWIPAGSGARVVEEVYGHPWVGPRVAGSSHFPATRGRVERVQGGWLISGGPWTFGSDSLWAPYTNLGCIADEGDGQYLVGVQVPRDELEFLDDWKVAGMRATGSVSCKLAKGELFVPEYRGVDFRDVTGQKLDNGLRGSIWKAPTLGWAFSLMAGMSIGIAQGALDRFLERSDGRPIRGTTYKNQLEAPLTHLMLSEVHSKIQSATLMAEANAAETDRLGELAAAGTPADPEYLQKFSARVLVETAYCAKWCAEAIELLQRNSGSTAIMDFEPIQRSWRDARIITLHGALNLEALSENYGRLMARLAPHNFAGITTLDRFAPTPVTKVS</sequence>
<dbReference type="InterPro" id="IPR013107">
    <property type="entry name" value="Acyl-CoA_DH_C"/>
</dbReference>
<dbReference type="Gene3D" id="2.40.110.10">
    <property type="entry name" value="Butyryl-CoA Dehydrogenase, subunit A, domain 2"/>
    <property type="match status" value="1"/>
</dbReference>
<dbReference type="RefSeq" id="WP_353647430.1">
    <property type="nucleotide sequence ID" value="NZ_CP159218.1"/>
</dbReference>
<evidence type="ECO:0000313" key="4">
    <source>
        <dbReference type="EMBL" id="XCG61814.1"/>
    </source>
</evidence>